<keyword evidence="2" id="KW-1133">Transmembrane helix</keyword>
<name>A0A417YH27_9BACI</name>
<dbReference type="RefSeq" id="WP_118924332.1">
    <property type="nucleotide sequence ID" value="NZ_QWEG01000020.1"/>
</dbReference>
<organism evidence="4 5">
    <name type="scientific">Neobacillus notoginsengisoli</name>
    <dbReference type="NCBI Taxonomy" id="1578198"/>
    <lineage>
        <taxon>Bacteria</taxon>
        <taxon>Bacillati</taxon>
        <taxon>Bacillota</taxon>
        <taxon>Bacilli</taxon>
        <taxon>Bacillales</taxon>
        <taxon>Bacillaceae</taxon>
        <taxon>Neobacillus</taxon>
    </lineage>
</organism>
<evidence type="ECO:0000313" key="5">
    <source>
        <dbReference type="Proteomes" id="UP000284416"/>
    </source>
</evidence>
<gene>
    <name evidence="4" type="ORF">D1B31_21480</name>
</gene>
<evidence type="ECO:0000313" key="4">
    <source>
        <dbReference type="EMBL" id="RHW32116.1"/>
    </source>
</evidence>
<sequence>MYKNFFKRLLDLALAIIALPFWLIILIAIGPIIYFQDKGSIFYNAHRLGKDGKIFKMYKFRSMKLNAPDIRNDDGSTFNSEDDPRLTGVGKFIRKTSLDETPQLINVIKGDMSIIGPRPDLPEHKDLYEGNEGRKLEVKPGVTGFNQAYFRNTVPWKERIQNDIYYIDNLSFWLDLRVLIKTAISVLKREAVFVNEENPNQKSNKKLSV</sequence>
<evidence type="ECO:0000256" key="1">
    <source>
        <dbReference type="ARBA" id="ARBA00006464"/>
    </source>
</evidence>
<keyword evidence="2" id="KW-0812">Transmembrane</keyword>
<dbReference type="PANTHER" id="PTHR30576">
    <property type="entry name" value="COLANIC BIOSYNTHESIS UDP-GLUCOSE LIPID CARRIER TRANSFERASE"/>
    <property type="match status" value="1"/>
</dbReference>
<comment type="caution">
    <text evidence="4">The sequence shown here is derived from an EMBL/GenBank/DDBJ whole genome shotgun (WGS) entry which is preliminary data.</text>
</comment>
<dbReference type="AlphaFoldDB" id="A0A417YH27"/>
<keyword evidence="5" id="KW-1185">Reference proteome</keyword>
<dbReference type="EMBL" id="QWEG01000020">
    <property type="protein sequence ID" value="RHW32116.1"/>
    <property type="molecule type" value="Genomic_DNA"/>
</dbReference>
<keyword evidence="4" id="KW-0808">Transferase</keyword>
<feature type="transmembrane region" description="Helical" evidence="2">
    <location>
        <begin position="12"/>
        <end position="35"/>
    </location>
</feature>
<dbReference type="InterPro" id="IPR003362">
    <property type="entry name" value="Bact_transf"/>
</dbReference>
<proteinExistence type="inferred from homology"/>
<protein>
    <submittedName>
        <fullName evidence="4">Sugar transferase</fullName>
    </submittedName>
</protein>
<dbReference type="Proteomes" id="UP000284416">
    <property type="component" value="Unassembled WGS sequence"/>
</dbReference>
<comment type="similarity">
    <text evidence="1">Belongs to the bacterial sugar transferase family.</text>
</comment>
<dbReference type="PANTHER" id="PTHR30576:SF0">
    <property type="entry name" value="UNDECAPRENYL-PHOSPHATE N-ACETYLGALACTOSAMINYL 1-PHOSPHATE TRANSFERASE-RELATED"/>
    <property type="match status" value="1"/>
</dbReference>
<reference evidence="4 5" key="1">
    <citation type="journal article" date="2017" name="Int. J. Syst. Evol. Microbiol.">
        <title>Bacillus notoginsengisoli sp. nov., a novel bacterium isolated from the rhizosphere of Panax notoginseng.</title>
        <authorList>
            <person name="Zhang M.Y."/>
            <person name="Cheng J."/>
            <person name="Cai Y."/>
            <person name="Zhang T.Y."/>
            <person name="Wu Y.Y."/>
            <person name="Manikprabhu D."/>
            <person name="Li W.J."/>
            <person name="Zhang Y.X."/>
        </authorList>
    </citation>
    <scope>NUCLEOTIDE SEQUENCE [LARGE SCALE GENOMIC DNA]</scope>
    <source>
        <strain evidence="4 5">JCM 30743</strain>
    </source>
</reference>
<evidence type="ECO:0000256" key="2">
    <source>
        <dbReference type="SAM" id="Phobius"/>
    </source>
</evidence>
<evidence type="ECO:0000259" key="3">
    <source>
        <dbReference type="Pfam" id="PF02397"/>
    </source>
</evidence>
<accession>A0A417YH27</accession>
<keyword evidence="2" id="KW-0472">Membrane</keyword>
<feature type="domain" description="Bacterial sugar transferase" evidence="3">
    <location>
        <begin position="7"/>
        <end position="188"/>
    </location>
</feature>
<dbReference type="GO" id="GO:0016780">
    <property type="term" value="F:phosphotransferase activity, for other substituted phosphate groups"/>
    <property type="evidence" value="ECO:0007669"/>
    <property type="project" value="TreeGrafter"/>
</dbReference>
<dbReference type="Pfam" id="PF02397">
    <property type="entry name" value="Bac_transf"/>
    <property type="match status" value="1"/>
</dbReference>
<dbReference type="OrthoDB" id="9808602at2"/>